<dbReference type="EMBL" id="BMAU01021361">
    <property type="protein sequence ID" value="GFY22503.1"/>
    <property type="molecule type" value="Genomic_DNA"/>
</dbReference>
<proteinExistence type="predicted"/>
<sequence length="73" mass="8371">MQSKGHTSLDTRHKGESLQDDCTVFAWKFFLQKQQHGHEQAEEPLSTYVVVRVNPSSDPVQMLMLCDDPKRPS</sequence>
<keyword evidence="2" id="KW-1185">Reference proteome</keyword>
<dbReference type="Proteomes" id="UP000887159">
    <property type="component" value="Unassembled WGS sequence"/>
</dbReference>
<reference evidence="1" key="1">
    <citation type="submission" date="2020-08" db="EMBL/GenBank/DDBJ databases">
        <title>Multicomponent nature underlies the extraordinary mechanical properties of spider dragline silk.</title>
        <authorList>
            <person name="Kono N."/>
            <person name="Nakamura H."/>
            <person name="Mori M."/>
            <person name="Yoshida Y."/>
            <person name="Ohtoshi R."/>
            <person name="Malay A.D."/>
            <person name="Moran D.A.P."/>
            <person name="Tomita M."/>
            <person name="Numata K."/>
            <person name="Arakawa K."/>
        </authorList>
    </citation>
    <scope>NUCLEOTIDE SEQUENCE</scope>
</reference>
<organism evidence="1 2">
    <name type="scientific">Trichonephila clavipes</name>
    <name type="common">Golden silk orbweaver</name>
    <name type="synonym">Nephila clavipes</name>
    <dbReference type="NCBI Taxonomy" id="2585209"/>
    <lineage>
        <taxon>Eukaryota</taxon>
        <taxon>Metazoa</taxon>
        <taxon>Ecdysozoa</taxon>
        <taxon>Arthropoda</taxon>
        <taxon>Chelicerata</taxon>
        <taxon>Arachnida</taxon>
        <taxon>Araneae</taxon>
        <taxon>Araneomorphae</taxon>
        <taxon>Entelegynae</taxon>
        <taxon>Araneoidea</taxon>
        <taxon>Nephilidae</taxon>
        <taxon>Trichonephila</taxon>
    </lineage>
</organism>
<comment type="caution">
    <text evidence="1">The sequence shown here is derived from an EMBL/GenBank/DDBJ whole genome shotgun (WGS) entry which is preliminary data.</text>
</comment>
<evidence type="ECO:0000313" key="1">
    <source>
        <dbReference type="EMBL" id="GFY22503.1"/>
    </source>
</evidence>
<dbReference type="AlphaFoldDB" id="A0A8X7B7X3"/>
<gene>
    <name evidence="1" type="ORF">TNCV_2177641</name>
</gene>
<accession>A0A8X7B7X3</accession>
<protein>
    <submittedName>
        <fullName evidence="1">Uncharacterized protein</fullName>
    </submittedName>
</protein>
<evidence type="ECO:0000313" key="2">
    <source>
        <dbReference type="Proteomes" id="UP000887159"/>
    </source>
</evidence>
<name>A0A8X7B7X3_TRICX</name>